<dbReference type="Gene3D" id="2.130.10.130">
    <property type="entry name" value="Integrin alpha, N-terminal"/>
    <property type="match status" value="2"/>
</dbReference>
<evidence type="ECO:0000256" key="2">
    <source>
        <dbReference type="SAM" id="MobiDB-lite"/>
    </source>
</evidence>
<dbReference type="Pfam" id="PF13472">
    <property type="entry name" value="Lipase_GDSL_2"/>
    <property type="match status" value="1"/>
</dbReference>
<dbReference type="PANTHER" id="PTHR30383:SF5">
    <property type="entry name" value="SGNH HYDROLASE-TYPE ESTERASE DOMAIN-CONTAINING PROTEIN"/>
    <property type="match status" value="1"/>
</dbReference>
<dbReference type="CDD" id="cd01833">
    <property type="entry name" value="XynB_like"/>
    <property type="match status" value="1"/>
</dbReference>
<dbReference type="InterPro" id="IPR051532">
    <property type="entry name" value="Ester_Hydrolysis_Enzymes"/>
</dbReference>
<dbReference type="InterPro" id="IPR013517">
    <property type="entry name" value="FG-GAP"/>
</dbReference>
<protein>
    <submittedName>
        <fullName evidence="4">Lipolytic G-D-S-L family</fullName>
    </submittedName>
</protein>
<gene>
    <name evidence="4" type="ORF">A9K55_007186</name>
</gene>
<dbReference type="InterPro" id="IPR036514">
    <property type="entry name" value="SGNH_hydro_sf"/>
</dbReference>
<evidence type="ECO:0000259" key="3">
    <source>
        <dbReference type="Pfam" id="PF13472"/>
    </source>
</evidence>
<organism evidence="4 5">
    <name type="scientific">Cordyceps militaris</name>
    <name type="common">Caterpillar fungus</name>
    <name type="synonym">Clavaria militaris</name>
    <dbReference type="NCBI Taxonomy" id="73501"/>
    <lineage>
        <taxon>Eukaryota</taxon>
        <taxon>Fungi</taxon>
        <taxon>Dikarya</taxon>
        <taxon>Ascomycota</taxon>
        <taxon>Pezizomycotina</taxon>
        <taxon>Sordariomycetes</taxon>
        <taxon>Hypocreomycetidae</taxon>
        <taxon>Hypocreales</taxon>
        <taxon>Cordycipitaceae</taxon>
        <taxon>Cordyceps</taxon>
    </lineage>
</organism>
<proteinExistence type="predicted"/>
<dbReference type="EMBL" id="CP023324">
    <property type="protein sequence ID" value="ATY62702.1"/>
    <property type="molecule type" value="Genomic_DNA"/>
</dbReference>
<evidence type="ECO:0000313" key="4">
    <source>
        <dbReference type="EMBL" id="ATY62702.1"/>
    </source>
</evidence>
<dbReference type="InterPro" id="IPR013830">
    <property type="entry name" value="SGNH_hydro"/>
</dbReference>
<dbReference type="AlphaFoldDB" id="A0A2H4SHW9"/>
<dbReference type="Gene3D" id="3.40.50.1110">
    <property type="entry name" value="SGNH hydrolase"/>
    <property type="match status" value="1"/>
</dbReference>
<name>A0A2H4SHW9_CORMI</name>
<feature type="domain" description="SGNH hydrolase-type esterase" evidence="3">
    <location>
        <begin position="80"/>
        <end position="267"/>
    </location>
</feature>
<dbReference type="GO" id="GO:0004622">
    <property type="term" value="F:phosphatidylcholine lysophospholipase activity"/>
    <property type="evidence" value="ECO:0007669"/>
    <property type="project" value="TreeGrafter"/>
</dbReference>
<reference evidence="4 5" key="1">
    <citation type="journal article" date="2017" name="BMC Genomics">
        <title>Chromosome level assembly and secondary metabolite potential of the parasitic fungus Cordyceps militaris.</title>
        <authorList>
            <person name="Kramer G.J."/>
            <person name="Nodwell J.R."/>
        </authorList>
    </citation>
    <scope>NUCLEOTIDE SEQUENCE [LARGE SCALE GENOMIC DNA]</scope>
    <source>
        <strain evidence="4 5">ATCC 34164</strain>
    </source>
</reference>
<dbReference type="Proteomes" id="UP000323067">
    <property type="component" value="Chromosome vii"/>
</dbReference>
<accession>A0A2H4SHW9</accession>
<feature type="region of interest" description="Disordered" evidence="2">
    <location>
        <begin position="284"/>
        <end position="325"/>
    </location>
</feature>
<keyword evidence="1" id="KW-0732">Signal</keyword>
<dbReference type="OrthoDB" id="2119228at2759"/>
<dbReference type="SUPFAM" id="SSF69318">
    <property type="entry name" value="Integrin alpha N-terminal domain"/>
    <property type="match status" value="2"/>
</dbReference>
<dbReference type="VEuPathDB" id="FungiDB:A9K55_007186"/>
<evidence type="ECO:0000313" key="5">
    <source>
        <dbReference type="Proteomes" id="UP000323067"/>
    </source>
</evidence>
<dbReference type="VEuPathDB" id="FungiDB:CCM_07828"/>
<sequence>MTLTRPIAIIATVSTSSRLKPPSLDKAYSMRLRWASMAAVLPTSLALPAPAPDTSIVLHFKGTPAGNQIENRRELRILPVGDSITVGYGSDEGGDGDGYRRKLRDDLSGNKVIFAGTETTGTMDDGYFAAWSGKTIQFISDHVDPSLDQRPNVVLLAAGTNDMNPDPSISTEGNDPVQAALRLGRLVDKIITKCPGAVLLVAIITDTCDPAQAPATRQFQKLVPRVVQQRRDAGHRVLAVDFTSFVRDNGKEVLRDCIHPTNSGYRLMGDYWYDFLTQVPGGWIQPPVGGDPQRPAHDDPGLNGGIDRHVPPPDYGQSPVDSRPDGRYKDVRDWAVAGPAKCGSKPAWRATGKIAHGLGRNGDWKFHKYWTQVGEVAAGFGLDSAHVRLHDMNGDGKADYVWIDPNTGEIRCWLNNLPKPWSPAGTNNSIIGSGAGRGETVYLADMNGDGMDDYLVVNPRNGAVRVYWNRGPDSRWANGWKFVDGGVIAAGVPHANLATLRFPDINGDGRADYVYIGQGGSLVHWLNVGSVGGTDVVWHSQSGIATGVGLEDLSRLIFADLNGDGRDDYLVYDDDGGISGFLNQRTNREGVPLFIDQGGARSIMDGFGHAPSTLRLADMDGDGKDDYVFIGDNGSLSVWYNRGTTDDSMAIDGLRFADITGSQGKDYIWVDPKSGAPIVYSNNGDSWSPVNNGHAIAAGAAPGSQVVFGDIDGDGYDDYLVLDPETGALTAHLLVPGGGGESQYGGYVFKPVGQIASGLGPGKNVRIADIDGDGRDDYIYLSSTGKTTIYRNMYGPDTGPDNRYSALPEADALGIGQRPEEISFHDINGQVSSPPLPTAFAFDPLTEIFFFCSDGKADYVWTRPLDGQVEVWLNMYPQQPAWRHVGVVKDGVGTSGANVRFAALTGTRKHRGSGRADYVVVDPSSGAFAAWLNGCDDRV</sequence>
<evidence type="ECO:0000256" key="1">
    <source>
        <dbReference type="ARBA" id="ARBA00022729"/>
    </source>
</evidence>
<dbReference type="Pfam" id="PF13517">
    <property type="entry name" value="FG-GAP_3"/>
    <property type="match status" value="2"/>
</dbReference>
<dbReference type="InterPro" id="IPR028994">
    <property type="entry name" value="Integrin_alpha_N"/>
</dbReference>
<dbReference type="SUPFAM" id="SSF52266">
    <property type="entry name" value="SGNH hydrolase"/>
    <property type="match status" value="1"/>
</dbReference>
<feature type="compositionally biased region" description="Basic and acidic residues" evidence="2">
    <location>
        <begin position="294"/>
        <end position="311"/>
    </location>
</feature>
<dbReference type="PANTHER" id="PTHR30383">
    <property type="entry name" value="THIOESTERASE 1/PROTEASE 1/LYSOPHOSPHOLIPASE L1"/>
    <property type="match status" value="1"/>
</dbReference>